<proteinExistence type="predicted"/>
<accession>A0A938BUU5</accession>
<sequence>MEGLAELLQSLSDQSQRLVRRLAAYRDLLSDPVNNVHARAKAIAQLSGAIQAFPDSEVRQKLVEWHRNESAAIEQSRSEFRFEFGRQFVAGLEGSGMTVKGQLPLLRVGLFTVRVDFEAGSATIFWGPEIEKLKSGLALAPLELATTLRKWNERLRQKSVEPSKLAGRLHAAYRRFCGLEGLSEGTRVFLLDLLSELVLLMQPESFRLNPAQEKFVEYPRVRFSYDLFRLKQAGAFSVGEVQLKLHVANFDATTEKAKALWVPDSEEGDGTHYSYISFSK</sequence>
<dbReference type="AlphaFoldDB" id="A0A938BUU5"/>
<reference evidence="2" key="1">
    <citation type="submission" date="2019-03" db="EMBL/GenBank/DDBJ databases">
        <title>Lake Tanganyika Metagenome-Assembled Genomes (MAGs).</title>
        <authorList>
            <person name="Tran P."/>
        </authorList>
    </citation>
    <scope>NUCLEOTIDE SEQUENCE</scope>
    <source>
        <strain evidence="2">K_DeepCast_150m_m2_040</strain>
    </source>
</reference>
<dbReference type="Proteomes" id="UP000779900">
    <property type="component" value="Unassembled WGS sequence"/>
</dbReference>
<keyword evidence="1" id="KW-0175">Coiled coil</keyword>
<dbReference type="EMBL" id="VGIR01000078">
    <property type="protein sequence ID" value="MBM3332353.1"/>
    <property type="molecule type" value="Genomic_DNA"/>
</dbReference>
<evidence type="ECO:0000313" key="3">
    <source>
        <dbReference type="Proteomes" id="UP000779900"/>
    </source>
</evidence>
<name>A0A938BUU5_UNCW3</name>
<evidence type="ECO:0000313" key="2">
    <source>
        <dbReference type="EMBL" id="MBM3332353.1"/>
    </source>
</evidence>
<feature type="coiled-coil region" evidence="1">
    <location>
        <begin position="1"/>
        <end position="28"/>
    </location>
</feature>
<protein>
    <submittedName>
        <fullName evidence="2">Uncharacterized protein</fullName>
    </submittedName>
</protein>
<organism evidence="2 3">
    <name type="scientific">candidate division WOR-3 bacterium</name>
    <dbReference type="NCBI Taxonomy" id="2052148"/>
    <lineage>
        <taxon>Bacteria</taxon>
        <taxon>Bacteria division WOR-3</taxon>
    </lineage>
</organism>
<comment type="caution">
    <text evidence="2">The sequence shown here is derived from an EMBL/GenBank/DDBJ whole genome shotgun (WGS) entry which is preliminary data.</text>
</comment>
<evidence type="ECO:0000256" key="1">
    <source>
        <dbReference type="SAM" id="Coils"/>
    </source>
</evidence>
<gene>
    <name evidence="2" type="ORF">FJY68_10995</name>
</gene>